<sequence>MADTSPVVLVTGSAHRLGARTAQVLHERGWRLVIHYRSREKQASALVASLNGIRPDSATAIQADLSQMDEVRKLGEQAVARWGRLDGLVNNASVFYPNPTPEATGEDWDTVLHTNLRAPFFLLQACLSALQKNGGCVVNLIDIYSEKPLADHPLYCASKSGLAALTRSWAKDLAPAIRVNGVSPGAILWPEGEAAMDENHQRAILEKTPLAQTGTPDDIARTIAFLMCDAPFITGQILAVDGGRSLNM</sequence>
<gene>
    <name evidence="3" type="ORF">BKP64_18765</name>
</gene>
<dbReference type="STRING" id="1874317.BKP64_18765"/>
<dbReference type="NCBIfam" id="NF006598">
    <property type="entry name" value="PRK09135.1"/>
    <property type="match status" value="1"/>
</dbReference>
<evidence type="ECO:0000313" key="4">
    <source>
        <dbReference type="Proteomes" id="UP000177445"/>
    </source>
</evidence>
<dbReference type="InterPro" id="IPR036291">
    <property type="entry name" value="NAD(P)-bd_dom_sf"/>
</dbReference>
<protein>
    <submittedName>
        <fullName evidence="3">Pteridine reductase</fullName>
    </submittedName>
</protein>
<name>A0A1D9GQX9_9GAMM</name>
<dbReference type="Gene3D" id="3.40.50.720">
    <property type="entry name" value="NAD(P)-binding Rossmann-like Domain"/>
    <property type="match status" value="1"/>
</dbReference>
<proteinExistence type="inferred from homology"/>
<evidence type="ECO:0000256" key="2">
    <source>
        <dbReference type="ARBA" id="ARBA00023002"/>
    </source>
</evidence>
<dbReference type="OrthoDB" id="9793499at2"/>
<dbReference type="InterPro" id="IPR020904">
    <property type="entry name" value="Sc_DH/Rdtase_CS"/>
</dbReference>
<dbReference type="InterPro" id="IPR002347">
    <property type="entry name" value="SDR_fam"/>
</dbReference>
<comment type="similarity">
    <text evidence="1">Belongs to the short-chain dehydrogenases/reductases (SDR) family.</text>
</comment>
<dbReference type="FunFam" id="3.40.50.720:FF:000084">
    <property type="entry name" value="Short-chain dehydrogenase reductase"/>
    <property type="match status" value="1"/>
</dbReference>
<dbReference type="AlphaFoldDB" id="A0A1D9GQX9"/>
<evidence type="ECO:0000256" key="1">
    <source>
        <dbReference type="ARBA" id="ARBA00006484"/>
    </source>
</evidence>
<organism evidence="3 4">
    <name type="scientific">Marinobacter salinus</name>
    <dbReference type="NCBI Taxonomy" id="1874317"/>
    <lineage>
        <taxon>Bacteria</taxon>
        <taxon>Pseudomonadati</taxon>
        <taxon>Pseudomonadota</taxon>
        <taxon>Gammaproteobacteria</taxon>
        <taxon>Pseudomonadales</taxon>
        <taxon>Marinobacteraceae</taxon>
        <taxon>Marinobacter</taxon>
    </lineage>
</organism>
<accession>A0A1D9GQX9</accession>
<keyword evidence="2" id="KW-0560">Oxidoreductase</keyword>
<dbReference type="PANTHER" id="PTHR43639:SF1">
    <property type="entry name" value="SHORT-CHAIN DEHYDROGENASE_REDUCTASE FAMILY PROTEIN"/>
    <property type="match status" value="1"/>
</dbReference>
<evidence type="ECO:0000313" key="3">
    <source>
        <dbReference type="EMBL" id="AOY90036.1"/>
    </source>
</evidence>
<dbReference type="EMBL" id="CP017715">
    <property type="protein sequence ID" value="AOY90036.1"/>
    <property type="molecule type" value="Genomic_DNA"/>
</dbReference>
<dbReference type="PRINTS" id="PR00081">
    <property type="entry name" value="GDHRDH"/>
</dbReference>
<dbReference type="GO" id="GO:0016491">
    <property type="term" value="F:oxidoreductase activity"/>
    <property type="evidence" value="ECO:0007669"/>
    <property type="project" value="UniProtKB-KW"/>
</dbReference>
<dbReference type="PRINTS" id="PR00080">
    <property type="entry name" value="SDRFAMILY"/>
</dbReference>
<dbReference type="PROSITE" id="PS00061">
    <property type="entry name" value="ADH_SHORT"/>
    <property type="match status" value="1"/>
</dbReference>
<dbReference type="PANTHER" id="PTHR43639">
    <property type="entry name" value="OXIDOREDUCTASE, SHORT-CHAIN DEHYDROGENASE/REDUCTASE FAMILY (AFU_ORTHOLOGUE AFUA_5G02870)"/>
    <property type="match status" value="1"/>
</dbReference>
<keyword evidence="4" id="KW-1185">Reference proteome</keyword>
<dbReference type="Pfam" id="PF13561">
    <property type="entry name" value="adh_short_C2"/>
    <property type="match status" value="1"/>
</dbReference>
<dbReference type="SUPFAM" id="SSF51735">
    <property type="entry name" value="NAD(P)-binding Rossmann-fold domains"/>
    <property type="match status" value="1"/>
</dbReference>
<dbReference type="Proteomes" id="UP000177445">
    <property type="component" value="Chromosome"/>
</dbReference>
<dbReference type="KEGG" id="msq:BKP64_18765"/>
<reference evidence="3 4" key="1">
    <citation type="submission" date="2016-10" db="EMBL/GenBank/DDBJ databases">
        <title>Marinobacter salinus sp. nov., a moderately halophilic bacterium isolated from a tidal flat environment.</title>
        <authorList>
            <person name="Park S.-J."/>
        </authorList>
    </citation>
    <scope>NUCLEOTIDE SEQUENCE [LARGE SCALE GENOMIC DNA]</scope>
    <source>
        <strain evidence="3 4">Hb8</strain>
    </source>
</reference>
<dbReference type="RefSeq" id="WP_070973381.1">
    <property type="nucleotide sequence ID" value="NZ_CP017715.1"/>
</dbReference>